<protein>
    <submittedName>
        <fullName evidence="2">Uncharacterized protein</fullName>
    </submittedName>
</protein>
<reference evidence="2" key="1">
    <citation type="journal article" date="2015" name="Nature">
        <title>Complex archaea that bridge the gap between prokaryotes and eukaryotes.</title>
        <authorList>
            <person name="Spang A."/>
            <person name="Saw J.H."/>
            <person name="Jorgensen S.L."/>
            <person name="Zaremba-Niedzwiedzka K."/>
            <person name="Martijn J."/>
            <person name="Lind A.E."/>
            <person name="van Eijk R."/>
            <person name="Schleper C."/>
            <person name="Guy L."/>
            <person name="Ettema T.J."/>
        </authorList>
    </citation>
    <scope>NUCLEOTIDE SEQUENCE</scope>
</reference>
<proteinExistence type="predicted"/>
<sequence length="106" mass="11446">MKLKCLDEYRTDVGGRMVVFEETHKFGYIHEVPDELGEELLATGKFAVASEAEIEAGTLEVLEFPSGPAPEPPDEPAASTRPSRRHTEPASAAEPAPAAEPEPDTE</sequence>
<comment type="caution">
    <text evidence="2">The sequence shown here is derived from an EMBL/GenBank/DDBJ whole genome shotgun (WGS) entry which is preliminary data.</text>
</comment>
<evidence type="ECO:0000313" key="2">
    <source>
        <dbReference type="EMBL" id="KKL62573.1"/>
    </source>
</evidence>
<name>A0A0F9DLH2_9ZZZZ</name>
<gene>
    <name evidence="2" type="ORF">LCGC14_2183840</name>
</gene>
<feature type="compositionally biased region" description="Low complexity" evidence="1">
    <location>
        <begin position="89"/>
        <end position="99"/>
    </location>
</feature>
<feature type="region of interest" description="Disordered" evidence="1">
    <location>
        <begin position="63"/>
        <end position="106"/>
    </location>
</feature>
<organism evidence="2">
    <name type="scientific">marine sediment metagenome</name>
    <dbReference type="NCBI Taxonomy" id="412755"/>
    <lineage>
        <taxon>unclassified sequences</taxon>
        <taxon>metagenomes</taxon>
        <taxon>ecological metagenomes</taxon>
    </lineage>
</organism>
<dbReference type="AlphaFoldDB" id="A0A0F9DLH2"/>
<dbReference type="EMBL" id="LAZR01028449">
    <property type="protein sequence ID" value="KKL62573.1"/>
    <property type="molecule type" value="Genomic_DNA"/>
</dbReference>
<accession>A0A0F9DLH2</accession>
<evidence type="ECO:0000256" key="1">
    <source>
        <dbReference type="SAM" id="MobiDB-lite"/>
    </source>
</evidence>